<dbReference type="PANTHER" id="PTHR24260">
    <property type="match status" value="1"/>
</dbReference>
<evidence type="ECO:0000313" key="4">
    <source>
        <dbReference type="WBParaSite" id="ACOC_0001274401-mRNA-1"/>
    </source>
</evidence>
<dbReference type="InterPro" id="IPR043504">
    <property type="entry name" value="Peptidase_S1_PA_chymotrypsin"/>
</dbReference>
<dbReference type="WBParaSite" id="ACOC_0001274401-mRNA-1">
    <property type="protein sequence ID" value="ACOC_0001274401-mRNA-1"/>
    <property type="gene ID" value="ACOC_0001274401"/>
</dbReference>
<feature type="domain" description="Peptidase S1" evidence="1">
    <location>
        <begin position="1"/>
        <end position="166"/>
    </location>
</feature>
<dbReference type="GO" id="GO:0006508">
    <property type="term" value="P:proteolysis"/>
    <property type="evidence" value="ECO:0007669"/>
    <property type="project" value="InterPro"/>
</dbReference>
<gene>
    <name evidence="2" type="ORF">ACOC_LOCUS12745</name>
</gene>
<reference evidence="4" key="1">
    <citation type="submission" date="2016-04" db="UniProtKB">
        <authorList>
            <consortium name="WormBaseParasite"/>
        </authorList>
    </citation>
    <scope>IDENTIFICATION</scope>
</reference>
<proteinExistence type="predicted"/>
<dbReference type="AlphaFoldDB" id="A0A158PMH3"/>
<dbReference type="PROSITE" id="PS50240">
    <property type="entry name" value="TRYPSIN_DOM"/>
    <property type="match status" value="1"/>
</dbReference>
<evidence type="ECO:0000259" key="1">
    <source>
        <dbReference type="PROSITE" id="PS50240"/>
    </source>
</evidence>
<dbReference type="InterPro" id="IPR033116">
    <property type="entry name" value="TRYPSIN_SER"/>
</dbReference>
<evidence type="ECO:0000313" key="3">
    <source>
        <dbReference type="Proteomes" id="UP000267027"/>
    </source>
</evidence>
<dbReference type="OrthoDB" id="7754674at2759"/>
<dbReference type="PANTHER" id="PTHR24260:SF132">
    <property type="entry name" value="PEPTIDASE S1 DOMAIN-CONTAINING PROTEIN"/>
    <property type="match status" value="1"/>
</dbReference>
<accession>A0A158PMH3</accession>
<dbReference type="InterPro" id="IPR051333">
    <property type="entry name" value="CLIP_Serine_Protease"/>
</dbReference>
<dbReference type="EMBL" id="UYYA01005196">
    <property type="protein sequence ID" value="VDM64330.1"/>
    <property type="molecule type" value="Genomic_DNA"/>
</dbReference>
<sequence length="166" mass="17762">MHIHPGYNPCDLCRDIAVAEISENIYVDGVPICMPTEKEELPTNFVVAGYGFNPYDKLRRLLHSVNLTYYRLNWSNEILTLTSGKSICRGDSGGPLFKSSDLKAILIGISSANNGPCEEHEPPEVGVIARLARNEGGPICSANGSGLVAALEGRGRAACADSSLIS</sequence>
<dbReference type="PROSITE" id="PS00135">
    <property type="entry name" value="TRYPSIN_SER"/>
    <property type="match status" value="1"/>
</dbReference>
<organism evidence="4">
    <name type="scientific">Angiostrongylus costaricensis</name>
    <name type="common">Nematode worm</name>
    <dbReference type="NCBI Taxonomy" id="334426"/>
    <lineage>
        <taxon>Eukaryota</taxon>
        <taxon>Metazoa</taxon>
        <taxon>Ecdysozoa</taxon>
        <taxon>Nematoda</taxon>
        <taxon>Chromadorea</taxon>
        <taxon>Rhabditida</taxon>
        <taxon>Rhabditina</taxon>
        <taxon>Rhabditomorpha</taxon>
        <taxon>Strongyloidea</taxon>
        <taxon>Metastrongylidae</taxon>
        <taxon>Angiostrongylus</taxon>
    </lineage>
</organism>
<evidence type="ECO:0000313" key="2">
    <source>
        <dbReference type="EMBL" id="VDM64330.1"/>
    </source>
</evidence>
<protein>
    <submittedName>
        <fullName evidence="4">Peptidase S1 domain-containing protein</fullName>
    </submittedName>
</protein>
<dbReference type="Pfam" id="PF00089">
    <property type="entry name" value="Trypsin"/>
    <property type="match status" value="1"/>
</dbReference>
<dbReference type="InterPro" id="IPR001254">
    <property type="entry name" value="Trypsin_dom"/>
</dbReference>
<dbReference type="Gene3D" id="2.40.10.10">
    <property type="entry name" value="Trypsin-like serine proteases"/>
    <property type="match status" value="1"/>
</dbReference>
<dbReference type="GO" id="GO:0004252">
    <property type="term" value="F:serine-type endopeptidase activity"/>
    <property type="evidence" value="ECO:0007669"/>
    <property type="project" value="InterPro"/>
</dbReference>
<dbReference type="SUPFAM" id="SSF50494">
    <property type="entry name" value="Trypsin-like serine proteases"/>
    <property type="match status" value="1"/>
</dbReference>
<keyword evidence="3" id="KW-1185">Reference proteome</keyword>
<reference evidence="2 3" key="2">
    <citation type="submission" date="2018-11" db="EMBL/GenBank/DDBJ databases">
        <authorList>
            <consortium name="Pathogen Informatics"/>
        </authorList>
    </citation>
    <scope>NUCLEOTIDE SEQUENCE [LARGE SCALE GENOMIC DNA]</scope>
    <source>
        <strain evidence="2 3">Costa Rica</strain>
    </source>
</reference>
<dbReference type="Proteomes" id="UP000267027">
    <property type="component" value="Unassembled WGS sequence"/>
</dbReference>
<name>A0A158PMH3_ANGCS</name>
<dbReference type="InterPro" id="IPR009003">
    <property type="entry name" value="Peptidase_S1_PA"/>
</dbReference>
<dbReference type="STRING" id="334426.A0A158PMH3"/>